<dbReference type="GeneID" id="87926715"/>
<name>A0ABR0H172_9PEZI</name>
<dbReference type="EMBL" id="JAFFHB010000009">
    <property type="protein sequence ID" value="KAK4661771.1"/>
    <property type="molecule type" value="Genomic_DNA"/>
</dbReference>
<dbReference type="Proteomes" id="UP001326199">
    <property type="component" value="Unassembled WGS sequence"/>
</dbReference>
<comment type="caution">
    <text evidence="1">The sequence shown here is derived from an EMBL/GenBank/DDBJ whole genome shotgun (WGS) entry which is preliminary data.</text>
</comment>
<keyword evidence="2" id="KW-1185">Reference proteome</keyword>
<accession>A0ABR0H172</accession>
<protein>
    <submittedName>
        <fullName evidence="1">Uncharacterized protein</fullName>
    </submittedName>
</protein>
<gene>
    <name evidence="1" type="ORF">QC763_0106440</name>
</gene>
<evidence type="ECO:0000313" key="1">
    <source>
        <dbReference type="EMBL" id="KAK4661771.1"/>
    </source>
</evidence>
<sequence>MSSWFSFPHSDPSEVGDHVVSSVLSKGQWLAGNHPSQRRTYTLPTYQRQPPNTQQLHSISANYLHHYTDSSPALDVLGIVKL</sequence>
<organism evidence="1 2">
    <name type="scientific">Podospora pseudopauciseta</name>
    <dbReference type="NCBI Taxonomy" id="2093780"/>
    <lineage>
        <taxon>Eukaryota</taxon>
        <taxon>Fungi</taxon>
        <taxon>Dikarya</taxon>
        <taxon>Ascomycota</taxon>
        <taxon>Pezizomycotina</taxon>
        <taxon>Sordariomycetes</taxon>
        <taxon>Sordariomycetidae</taxon>
        <taxon>Sordariales</taxon>
        <taxon>Podosporaceae</taxon>
        <taxon>Podospora</taxon>
    </lineage>
</organism>
<evidence type="ECO:0000313" key="2">
    <source>
        <dbReference type="Proteomes" id="UP001326199"/>
    </source>
</evidence>
<proteinExistence type="predicted"/>
<dbReference type="RefSeq" id="XP_062761737.1">
    <property type="nucleotide sequence ID" value="XM_062906461.1"/>
</dbReference>
<reference evidence="1 2" key="1">
    <citation type="journal article" date="2023" name="bioRxiv">
        <title>High-quality genome assemblies of four members of thePodospora anserinaspecies complex.</title>
        <authorList>
            <person name="Ament-Velasquez S.L."/>
            <person name="Vogan A.A."/>
            <person name="Wallerman O."/>
            <person name="Hartmann F."/>
            <person name="Gautier V."/>
            <person name="Silar P."/>
            <person name="Giraud T."/>
            <person name="Johannesson H."/>
        </authorList>
    </citation>
    <scope>NUCLEOTIDE SEQUENCE [LARGE SCALE GENOMIC DNA]</scope>
    <source>
        <strain evidence="1 2">CBS 411.78</strain>
    </source>
</reference>